<dbReference type="Gene3D" id="3.90.180.10">
    <property type="entry name" value="Medium-chain alcohol dehydrogenases, catalytic domain"/>
    <property type="match status" value="1"/>
</dbReference>
<feature type="domain" description="Enoyl reductase (ER)" evidence="1">
    <location>
        <begin position="17"/>
        <end position="346"/>
    </location>
</feature>
<dbReference type="InterPro" id="IPR011032">
    <property type="entry name" value="GroES-like_sf"/>
</dbReference>
<name>A0A9W9NXC7_PENCI</name>
<dbReference type="SUPFAM" id="SSF50129">
    <property type="entry name" value="GroES-like"/>
    <property type="match status" value="1"/>
</dbReference>
<dbReference type="Proteomes" id="UP001147733">
    <property type="component" value="Unassembled WGS sequence"/>
</dbReference>
<sequence>MSTSIPRTYKAFRRTNGKAPLHVQLVEELLPSSLSTSEVLIRIRAVSLNYRDVAMLNGKYPSHALEQGIPASDCAAEVIAMGENVSGFEIGDRVAPIFDLNALEGTETIKRTLGGDADGVLREFAIFDQAVLVHLPEHLSWEEAACVTVAGTTAWNCLNMPNDKGIVLLQGTGGVSMFALLLCLTAGIHIIITSSSDEKLEKIKALGPPGTIETINYKKHHKWEDEVKRLTNDRGVDIVIETGGPTTLGQSLDCLARRGTISLIGILGGLQMDRHPDVYTPLFQKTATIKAIFVGLKVDQENLCDYLSEHKISLKPLLDDRIFSFEDSQGAFDYLYSGQHTGKVVIKL</sequence>
<gene>
    <name evidence="2" type="ORF">N7469_005944</name>
</gene>
<dbReference type="InterPro" id="IPR036291">
    <property type="entry name" value="NAD(P)-bd_dom_sf"/>
</dbReference>
<dbReference type="SMART" id="SM00829">
    <property type="entry name" value="PKS_ER"/>
    <property type="match status" value="1"/>
</dbReference>
<dbReference type="PANTHER" id="PTHR45033:SF1">
    <property type="entry name" value="OXIDOREDUCTASE (EUROFUNG)"/>
    <property type="match status" value="1"/>
</dbReference>
<keyword evidence="3" id="KW-1185">Reference proteome</keyword>
<dbReference type="OrthoDB" id="3509362at2759"/>
<dbReference type="InterPro" id="IPR013154">
    <property type="entry name" value="ADH-like_N"/>
</dbReference>
<dbReference type="CDD" id="cd08276">
    <property type="entry name" value="MDR7"/>
    <property type="match status" value="1"/>
</dbReference>
<dbReference type="InterPro" id="IPR013149">
    <property type="entry name" value="ADH-like_C"/>
</dbReference>
<proteinExistence type="predicted"/>
<accession>A0A9W9NXC7</accession>
<comment type="caution">
    <text evidence="2">The sequence shown here is derived from an EMBL/GenBank/DDBJ whole genome shotgun (WGS) entry which is preliminary data.</text>
</comment>
<dbReference type="PANTHER" id="PTHR45033">
    <property type="match status" value="1"/>
</dbReference>
<evidence type="ECO:0000259" key="1">
    <source>
        <dbReference type="SMART" id="SM00829"/>
    </source>
</evidence>
<reference evidence="2" key="2">
    <citation type="journal article" date="2023" name="IMA Fungus">
        <title>Comparative genomic study of the Penicillium genus elucidates a diverse pangenome and 15 lateral gene transfer events.</title>
        <authorList>
            <person name="Petersen C."/>
            <person name="Sorensen T."/>
            <person name="Nielsen M.R."/>
            <person name="Sondergaard T.E."/>
            <person name="Sorensen J.L."/>
            <person name="Fitzpatrick D.A."/>
            <person name="Frisvad J.C."/>
            <person name="Nielsen K.L."/>
        </authorList>
    </citation>
    <scope>NUCLEOTIDE SEQUENCE</scope>
    <source>
        <strain evidence="2">IBT 23319</strain>
    </source>
</reference>
<reference evidence="2" key="1">
    <citation type="submission" date="2022-11" db="EMBL/GenBank/DDBJ databases">
        <authorList>
            <person name="Petersen C."/>
        </authorList>
    </citation>
    <scope>NUCLEOTIDE SEQUENCE</scope>
    <source>
        <strain evidence="2">IBT 23319</strain>
    </source>
</reference>
<dbReference type="EMBL" id="JAPQKT010000005">
    <property type="protein sequence ID" value="KAJ5231356.1"/>
    <property type="molecule type" value="Genomic_DNA"/>
</dbReference>
<dbReference type="Pfam" id="PF00107">
    <property type="entry name" value="ADH_zinc_N"/>
    <property type="match status" value="1"/>
</dbReference>
<dbReference type="GO" id="GO:0016491">
    <property type="term" value="F:oxidoreductase activity"/>
    <property type="evidence" value="ECO:0007669"/>
    <property type="project" value="InterPro"/>
</dbReference>
<dbReference type="InterPro" id="IPR020843">
    <property type="entry name" value="ER"/>
</dbReference>
<dbReference type="InterPro" id="IPR052711">
    <property type="entry name" value="Zinc_ADH-like"/>
</dbReference>
<dbReference type="AlphaFoldDB" id="A0A9W9NXC7"/>
<protein>
    <submittedName>
        <fullName evidence="2">Zinc-type alcohol dehydrogenase-like protein</fullName>
    </submittedName>
</protein>
<evidence type="ECO:0000313" key="2">
    <source>
        <dbReference type="EMBL" id="KAJ5231356.1"/>
    </source>
</evidence>
<organism evidence="2 3">
    <name type="scientific">Penicillium citrinum</name>
    <dbReference type="NCBI Taxonomy" id="5077"/>
    <lineage>
        <taxon>Eukaryota</taxon>
        <taxon>Fungi</taxon>
        <taxon>Dikarya</taxon>
        <taxon>Ascomycota</taxon>
        <taxon>Pezizomycotina</taxon>
        <taxon>Eurotiomycetes</taxon>
        <taxon>Eurotiomycetidae</taxon>
        <taxon>Eurotiales</taxon>
        <taxon>Aspergillaceae</taxon>
        <taxon>Penicillium</taxon>
    </lineage>
</organism>
<evidence type="ECO:0000313" key="3">
    <source>
        <dbReference type="Proteomes" id="UP001147733"/>
    </source>
</evidence>
<dbReference type="RefSeq" id="XP_056500101.1">
    <property type="nucleotide sequence ID" value="XM_056644863.1"/>
</dbReference>
<dbReference type="GeneID" id="81384030"/>
<dbReference type="Gene3D" id="3.40.50.720">
    <property type="entry name" value="NAD(P)-binding Rossmann-like Domain"/>
    <property type="match status" value="1"/>
</dbReference>
<dbReference type="Pfam" id="PF08240">
    <property type="entry name" value="ADH_N"/>
    <property type="match status" value="1"/>
</dbReference>
<dbReference type="SUPFAM" id="SSF51735">
    <property type="entry name" value="NAD(P)-binding Rossmann-fold domains"/>
    <property type="match status" value="1"/>
</dbReference>